<feature type="region of interest" description="Disordered" evidence="1">
    <location>
        <begin position="302"/>
        <end position="331"/>
    </location>
</feature>
<gene>
    <name evidence="3" type="ORF">LR48_Vigan09g058500</name>
</gene>
<dbReference type="Gramene" id="KOM51926">
    <property type="protein sequence ID" value="KOM51926"/>
    <property type="gene ID" value="LR48_Vigan09g058500"/>
</dbReference>
<feature type="compositionally biased region" description="Pro residues" evidence="1">
    <location>
        <begin position="25"/>
        <end position="41"/>
    </location>
</feature>
<protein>
    <recommendedName>
        <fullName evidence="2">Putative plant transposon protein domain-containing protein</fullName>
    </recommendedName>
</protein>
<name>A0A0L9VA15_PHAAN</name>
<dbReference type="InterPro" id="IPR046796">
    <property type="entry name" value="Transposase_32_dom"/>
</dbReference>
<evidence type="ECO:0000313" key="3">
    <source>
        <dbReference type="EMBL" id="KOM51926.1"/>
    </source>
</evidence>
<feature type="compositionally biased region" description="Pro residues" evidence="1">
    <location>
        <begin position="306"/>
        <end position="325"/>
    </location>
</feature>
<evidence type="ECO:0000256" key="1">
    <source>
        <dbReference type="SAM" id="MobiDB-lite"/>
    </source>
</evidence>
<evidence type="ECO:0000313" key="4">
    <source>
        <dbReference type="Proteomes" id="UP000053144"/>
    </source>
</evidence>
<dbReference type="EMBL" id="CM003379">
    <property type="protein sequence ID" value="KOM51926.1"/>
    <property type="molecule type" value="Genomic_DNA"/>
</dbReference>
<reference evidence="4" key="1">
    <citation type="journal article" date="2015" name="Proc. Natl. Acad. Sci. U.S.A.">
        <title>Genome sequencing of adzuki bean (Vigna angularis) provides insight into high starch and low fat accumulation and domestication.</title>
        <authorList>
            <person name="Yang K."/>
            <person name="Tian Z."/>
            <person name="Chen C."/>
            <person name="Luo L."/>
            <person name="Zhao B."/>
            <person name="Wang Z."/>
            <person name="Yu L."/>
            <person name="Li Y."/>
            <person name="Sun Y."/>
            <person name="Li W."/>
            <person name="Chen Y."/>
            <person name="Li Y."/>
            <person name="Zhang Y."/>
            <person name="Ai D."/>
            <person name="Zhao J."/>
            <person name="Shang C."/>
            <person name="Ma Y."/>
            <person name="Wu B."/>
            <person name="Wang M."/>
            <person name="Gao L."/>
            <person name="Sun D."/>
            <person name="Zhang P."/>
            <person name="Guo F."/>
            <person name="Wang W."/>
            <person name="Li Y."/>
            <person name="Wang J."/>
            <person name="Varshney R.K."/>
            <person name="Wang J."/>
            <person name="Ling H.Q."/>
            <person name="Wan P."/>
        </authorList>
    </citation>
    <scope>NUCLEOTIDE SEQUENCE</scope>
    <source>
        <strain evidence="4">cv. Jingnong 6</strain>
    </source>
</reference>
<dbReference type="Proteomes" id="UP000053144">
    <property type="component" value="Chromosome 9"/>
</dbReference>
<dbReference type="AlphaFoldDB" id="A0A0L9VA15"/>
<accession>A0A0L9VA15</accession>
<feature type="region of interest" description="Disordered" evidence="1">
    <location>
        <begin position="1"/>
        <end position="46"/>
    </location>
</feature>
<feature type="domain" description="Putative plant transposon protein" evidence="2">
    <location>
        <begin position="92"/>
        <end position="267"/>
    </location>
</feature>
<proteinExistence type="predicted"/>
<organism evidence="3 4">
    <name type="scientific">Phaseolus angularis</name>
    <name type="common">Azuki bean</name>
    <name type="synonym">Vigna angularis</name>
    <dbReference type="NCBI Taxonomy" id="3914"/>
    <lineage>
        <taxon>Eukaryota</taxon>
        <taxon>Viridiplantae</taxon>
        <taxon>Streptophyta</taxon>
        <taxon>Embryophyta</taxon>
        <taxon>Tracheophyta</taxon>
        <taxon>Spermatophyta</taxon>
        <taxon>Magnoliopsida</taxon>
        <taxon>eudicotyledons</taxon>
        <taxon>Gunneridae</taxon>
        <taxon>Pentapetalae</taxon>
        <taxon>rosids</taxon>
        <taxon>fabids</taxon>
        <taxon>Fabales</taxon>
        <taxon>Fabaceae</taxon>
        <taxon>Papilionoideae</taxon>
        <taxon>50 kb inversion clade</taxon>
        <taxon>NPAAA clade</taxon>
        <taxon>indigoferoid/millettioid clade</taxon>
        <taxon>Phaseoleae</taxon>
        <taxon>Vigna</taxon>
    </lineage>
</organism>
<sequence>MAESSKRQRVRGSSSTIGGRRRCQPSPPESSPSPSPPPSPTAPNQNLQFFTPALAERYFSLYKDCQIIEPKYLDDQYFESQSFEFFGMLKNLELDDFVCDVVRYYPDLVRVFYSNLKFSDNGTMKTEVNNVKMIIKPSIFASIANLPSVGLNFEGKLFEDWADEYNADVARQLICLPHNPPMSRILAGNMTTEARVLHYVICRVLFPRVSNFAQATEEDLLIMWIIMTAKQINWTRLIRHRMKKALRPCAPLPYPTLVTRILEHFQVQLEDQISVPPSRHNTISGGVIQSFGLTRNVDNRWVHRNYPPPPQHQNQPPPQLQPPSPLVQQQTSSFDDVMRGINDLRTFVGDNFNTLNESMNARFEQLELNMGDRFDTIDARVEHVEHDIDYLRRHFGPHGHLPRCLSMCSVVFF</sequence>
<dbReference type="Pfam" id="PF20167">
    <property type="entry name" value="Transposase_32"/>
    <property type="match status" value="1"/>
</dbReference>
<evidence type="ECO:0000259" key="2">
    <source>
        <dbReference type="Pfam" id="PF20167"/>
    </source>
</evidence>